<evidence type="ECO:0000313" key="2">
    <source>
        <dbReference type="Proteomes" id="UP001494588"/>
    </source>
</evidence>
<dbReference type="EMBL" id="JAZHGC010000085">
    <property type="protein sequence ID" value="MEM5292360.1"/>
    <property type="molecule type" value="Genomic_DNA"/>
</dbReference>
<accession>A0ABU9QTI7</accession>
<proteinExistence type="predicted"/>
<dbReference type="SUPFAM" id="SSF144059">
    <property type="entry name" value="ImpE-like"/>
    <property type="match status" value="1"/>
</dbReference>
<comment type="caution">
    <text evidence="1">The sequence shown here is derived from an EMBL/GenBank/DDBJ whole genome shotgun (WGS) entry which is preliminary data.</text>
</comment>
<dbReference type="RefSeq" id="WP_201647847.1">
    <property type="nucleotide sequence ID" value="NZ_CAJHCS010000001.1"/>
</dbReference>
<protein>
    <submittedName>
        <fullName evidence="1">Type VI secretion system accessory protein TagJ</fullName>
    </submittedName>
</protein>
<dbReference type="Gene3D" id="1.25.40.10">
    <property type="entry name" value="Tetratricopeptide repeat domain"/>
    <property type="match status" value="1"/>
</dbReference>
<keyword evidence="2" id="KW-1185">Reference proteome</keyword>
<dbReference type="Pfam" id="PF07024">
    <property type="entry name" value="ImpE"/>
    <property type="match status" value="1"/>
</dbReference>
<reference evidence="1 2" key="1">
    <citation type="submission" date="2024-01" db="EMBL/GenBank/DDBJ databases">
        <title>The diversity of rhizobia nodulating Mimosa spp. in eleven states of Brazil covering several biomes is determined by host plant, location, and edaphic factors.</title>
        <authorList>
            <person name="Rouws L."/>
            <person name="Barauna A."/>
            <person name="Beukes C."/>
            <person name="De Faria S.M."/>
            <person name="Gross E."/>
            <person name="Dos Reis Junior F.B."/>
            <person name="Simon M."/>
            <person name="Maluk M."/>
            <person name="Odee D.W."/>
            <person name="Kenicer G."/>
            <person name="Young J.P.W."/>
            <person name="Reis V.M."/>
            <person name="Zilli J."/>
            <person name="James E.K."/>
        </authorList>
    </citation>
    <scope>NUCLEOTIDE SEQUENCE [LARGE SCALE GENOMIC DNA]</scope>
    <source>
        <strain evidence="1 2">JPY77</strain>
    </source>
</reference>
<sequence>MSVQSVMHEPKHAPLVPARELEAAEAAVRQQPAQVVHRWRLFQWLCITCQWERAVQQLQVYAQLDSSQIPLVQACRDLVRAERTRARVMAGGQQPGFVVDDVPLWMRALVTALGLAGQGQIEAADDARLRALDLAPLVAGGCGDTTFDWIGDSDTRLGPVCEFITAGRYRWMSLADITAWHIERPHTLLDLIWAPCVLTLTDGTHIRGFMPARYPDCSDAHGHERDALLLARRTTWSELGRTGVIASGRKTWTTSAGDFDLYELAHCSFASHAEAVAGTHGDPVSGASL</sequence>
<gene>
    <name evidence="1" type="ORF">V4C55_42510</name>
</gene>
<organism evidence="1 2">
    <name type="scientific">Paraburkholderia sabiae</name>
    <dbReference type="NCBI Taxonomy" id="273251"/>
    <lineage>
        <taxon>Bacteria</taxon>
        <taxon>Pseudomonadati</taxon>
        <taxon>Pseudomonadota</taxon>
        <taxon>Betaproteobacteria</taxon>
        <taxon>Burkholderiales</taxon>
        <taxon>Burkholderiaceae</taxon>
        <taxon>Paraburkholderia</taxon>
    </lineage>
</organism>
<evidence type="ECO:0000313" key="1">
    <source>
        <dbReference type="EMBL" id="MEM5292360.1"/>
    </source>
</evidence>
<dbReference type="InterPro" id="IPR011990">
    <property type="entry name" value="TPR-like_helical_dom_sf"/>
</dbReference>
<dbReference type="InterPro" id="IPR009211">
    <property type="entry name" value="TagJ"/>
</dbReference>
<dbReference type="Proteomes" id="UP001494588">
    <property type="component" value="Unassembled WGS sequence"/>
</dbReference>
<name>A0ABU9QTI7_9BURK</name>
<dbReference type="PIRSF" id="PIRSF029288">
    <property type="entry name" value="SciE_ImpE"/>
    <property type="match status" value="1"/>
</dbReference>